<reference evidence="3" key="1">
    <citation type="journal article" date="2019" name="Int. J. Syst. Evol. Microbiol.">
        <title>The Global Catalogue of Microorganisms (GCM) 10K type strain sequencing project: providing services to taxonomists for standard genome sequencing and annotation.</title>
        <authorList>
            <consortium name="The Broad Institute Genomics Platform"/>
            <consortium name="The Broad Institute Genome Sequencing Center for Infectious Disease"/>
            <person name="Wu L."/>
            <person name="Ma J."/>
        </authorList>
    </citation>
    <scope>NUCLEOTIDE SEQUENCE [LARGE SCALE GENOMIC DNA]</scope>
    <source>
        <strain evidence="3">KCTC 52168</strain>
    </source>
</reference>
<dbReference type="InterPro" id="IPR010869">
    <property type="entry name" value="DUF1501"/>
</dbReference>
<dbReference type="Pfam" id="PF07394">
    <property type="entry name" value="DUF1501"/>
    <property type="match status" value="1"/>
</dbReference>
<dbReference type="PROSITE" id="PS51318">
    <property type="entry name" value="TAT"/>
    <property type="match status" value="1"/>
</dbReference>
<name>A0ABV7H9M3_9BURK</name>
<dbReference type="InterPro" id="IPR006311">
    <property type="entry name" value="TAT_signal"/>
</dbReference>
<dbReference type="RefSeq" id="WP_377304485.1">
    <property type="nucleotide sequence ID" value="NZ_JBHRTI010000007.1"/>
</dbReference>
<dbReference type="PANTHER" id="PTHR43737">
    <property type="entry name" value="BLL7424 PROTEIN"/>
    <property type="match status" value="1"/>
</dbReference>
<proteinExistence type="predicted"/>
<dbReference type="EMBL" id="JBHRTI010000007">
    <property type="protein sequence ID" value="MFC3148477.1"/>
    <property type="molecule type" value="Genomic_DNA"/>
</dbReference>
<feature type="signal peptide" evidence="1">
    <location>
        <begin position="1"/>
        <end position="25"/>
    </location>
</feature>
<dbReference type="PANTHER" id="PTHR43737:SF1">
    <property type="entry name" value="DUF1501 DOMAIN-CONTAINING PROTEIN"/>
    <property type="match status" value="1"/>
</dbReference>
<sequence length="486" mass="51530">MSKHMNQSRRAFLRTSSSLSFMGVAAPFGINLATLAAASAQTAGTDYKALVCLYFFGGNDSANSVLPTDATSWAEYTRIRTTAEAGNIALPAVGQPGGVLPLNAINNQGRGFALHPALRDFQTLFDAGRGAILSNVGPLIEPIANRTEMNTKRRPPKLFSHNDQTSMWQAFAPEGARQGWGGRMGDLLMASNSKAMFTCISASGNTVFLSGNQALAYQVNGGGAVAIGGVGTTANNTVYGSMAGGAALRNLISSDRAHFLEKDHSAIVKRSIDAQVDLATAMLPAGPTGIPNPPQYTNPNNGNLANNGLAQQFQTVARIIAGRSALGTRRQVFFVGIGGFDTHDFQRNNHADLMARIGHALKYFDDTLAAMPGLGDIRNQVTVFSSSEFGRTYTSNGDGTDHGWGASHFVTGGAVIGRDLYGRFPTIGLTTPDSASGSGAWIPVHSVDQYGATLGRWMGLSETQLNDIFPNLRNFTQRDLGFMRLG</sequence>
<protein>
    <submittedName>
        <fullName evidence="2">DUF1501 domain-containing protein</fullName>
    </submittedName>
</protein>
<keyword evidence="3" id="KW-1185">Reference proteome</keyword>
<dbReference type="Proteomes" id="UP001595556">
    <property type="component" value="Unassembled WGS sequence"/>
</dbReference>
<evidence type="ECO:0000256" key="1">
    <source>
        <dbReference type="SAM" id="SignalP"/>
    </source>
</evidence>
<organism evidence="2 3">
    <name type="scientific">Piscinibacterium candidicorallinum</name>
    <dbReference type="NCBI Taxonomy" id="1793872"/>
    <lineage>
        <taxon>Bacteria</taxon>
        <taxon>Pseudomonadati</taxon>
        <taxon>Pseudomonadota</taxon>
        <taxon>Betaproteobacteria</taxon>
        <taxon>Burkholderiales</taxon>
        <taxon>Piscinibacterium</taxon>
    </lineage>
</organism>
<gene>
    <name evidence="2" type="ORF">ACFOEN_12670</name>
</gene>
<keyword evidence="1" id="KW-0732">Signal</keyword>
<evidence type="ECO:0000313" key="3">
    <source>
        <dbReference type="Proteomes" id="UP001595556"/>
    </source>
</evidence>
<evidence type="ECO:0000313" key="2">
    <source>
        <dbReference type="EMBL" id="MFC3148477.1"/>
    </source>
</evidence>
<accession>A0ABV7H9M3</accession>
<comment type="caution">
    <text evidence="2">The sequence shown here is derived from an EMBL/GenBank/DDBJ whole genome shotgun (WGS) entry which is preliminary data.</text>
</comment>
<feature type="chain" id="PRO_5047184681" evidence="1">
    <location>
        <begin position="26"/>
        <end position="486"/>
    </location>
</feature>